<name>A0A0D8P0C8_9GAMM</name>
<dbReference type="GO" id="GO:0003700">
    <property type="term" value="F:DNA-binding transcription factor activity"/>
    <property type="evidence" value="ECO:0007669"/>
    <property type="project" value="InterPro"/>
</dbReference>
<dbReference type="RefSeq" id="WP_045038525.1">
    <property type="nucleotide sequence ID" value="NZ_JZSR01000046.1"/>
</dbReference>
<evidence type="ECO:0000313" key="9">
    <source>
        <dbReference type="Proteomes" id="UP000241954"/>
    </source>
</evidence>
<dbReference type="GeneID" id="93547169"/>
<organism evidence="6 9">
    <name type="scientific">Photobacterium iliopiscarium</name>
    <dbReference type="NCBI Taxonomy" id="56192"/>
    <lineage>
        <taxon>Bacteria</taxon>
        <taxon>Pseudomonadati</taxon>
        <taxon>Pseudomonadota</taxon>
        <taxon>Gammaproteobacteria</taxon>
        <taxon>Vibrionales</taxon>
        <taxon>Vibrionaceae</taxon>
        <taxon>Photobacterium</taxon>
    </lineage>
</organism>
<keyword evidence="1" id="KW-0678">Repressor</keyword>
<evidence type="ECO:0000313" key="7">
    <source>
        <dbReference type="EMBL" id="PSW92441.1"/>
    </source>
</evidence>
<evidence type="ECO:0000259" key="5">
    <source>
        <dbReference type="PROSITE" id="PS01124"/>
    </source>
</evidence>
<dbReference type="STRING" id="56192.UB38_17365"/>
<dbReference type="InterPro" id="IPR009057">
    <property type="entry name" value="Homeodomain-like_sf"/>
</dbReference>
<dbReference type="PANTHER" id="PTHR11019">
    <property type="entry name" value="HTH-TYPE TRANSCRIPTIONAL REGULATOR NIMR"/>
    <property type="match status" value="1"/>
</dbReference>
<dbReference type="InterPro" id="IPR018060">
    <property type="entry name" value="HTH_AraC"/>
</dbReference>
<accession>A0A0D8P0C8</accession>
<dbReference type="GO" id="GO:0043565">
    <property type="term" value="F:sequence-specific DNA binding"/>
    <property type="evidence" value="ECO:0007669"/>
    <property type="project" value="InterPro"/>
</dbReference>
<keyword evidence="2" id="KW-0805">Transcription regulation</keyword>
<dbReference type="SUPFAM" id="SSF51182">
    <property type="entry name" value="RmlC-like cupins"/>
    <property type="match status" value="1"/>
</dbReference>
<evidence type="ECO:0000313" key="8">
    <source>
        <dbReference type="Proteomes" id="UP000241190"/>
    </source>
</evidence>
<dbReference type="FunFam" id="1.10.10.60:FF:000132">
    <property type="entry name" value="AraC family transcriptional regulator"/>
    <property type="match status" value="1"/>
</dbReference>
<keyword evidence="3" id="KW-0238">DNA-binding</keyword>
<evidence type="ECO:0000256" key="4">
    <source>
        <dbReference type="ARBA" id="ARBA00023163"/>
    </source>
</evidence>
<evidence type="ECO:0000256" key="1">
    <source>
        <dbReference type="ARBA" id="ARBA00022491"/>
    </source>
</evidence>
<keyword evidence="8" id="KW-1185">Reference proteome</keyword>
<dbReference type="PANTHER" id="PTHR11019:SF190">
    <property type="entry name" value="ARAC-FAMILY REGULATORY PROTEIN"/>
    <property type="match status" value="1"/>
</dbReference>
<reference evidence="6 9" key="1">
    <citation type="submission" date="2018-01" db="EMBL/GenBank/DDBJ databases">
        <title>Whole genome sequencing of Histamine producing bacteria.</title>
        <authorList>
            <person name="Butler K."/>
        </authorList>
    </citation>
    <scope>NUCLEOTIDE SEQUENCE [LARGE SCALE GENOMIC DNA]</scope>
    <source>
        <strain evidence="7 8">ATCC 51761</strain>
        <strain evidence="6 9">NCIMB 13481</strain>
    </source>
</reference>
<dbReference type="SMART" id="SM00342">
    <property type="entry name" value="HTH_ARAC"/>
    <property type="match status" value="1"/>
</dbReference>
<evidence type="ECO:0000256" key="3">
    <source>
        <dbReference type="ARBA" id="ARBA00023125"/>
    </source>
</evidence>
<dbReference type="Pfam" id="PF12833">
    <property type="entry name" value="HTH_18"/>
    <property type="match status" value="1"/>
</dbReference>
<dbReference type="PROSITE" id="PS01124">
    <property type="entry name" value="HTH_ARAC_FAMILY_2"/>
    <property type="match status" value="1"/>
</dbReference>
<dbReference type="CDD" id="cd06124">
    <property type="entry name" value="cupin_NimR-like_N"/>
    <property type="match status" value="1"/>
</dbReference>
<evidence type="ECO:0000313" key="6">
    <source>
        <dbReference type="EMBL" id="PSV94235.1"/>
    </source>
</evidence>
<dbReference type="EMBL" id="PYLW01000019">
    <property type="protein sequence ID" value="PSV94235.1"/>
    <property type="molecule type" value="Genomic_DNA"/>
</dbReference>
<dbReference type="Proteomes" id="UP000241954">
    <property type="component" value="Unassembled WGS sequence"/>
</dbReference>
<dbReference type="InterPro" id="IPR011051">
    <property type="entry name" value="RmlC_Cupin_sf"/>
</dbReference>
<feature type="domain" description="HTH araC/xylS-type" evidence="5">
    <location>
        <begin position="156"/>
        <end position="257"/>
    </location>
</feature>
<dbReference type="Proteomes" id="UP000241190">
    <property type="component" value="Unassembled WGS sequence"/>
</dbReference>
<evidence type="ECO:0000256" key="2">
    <source>
        <dbReference type="ARBA" id="ARBA00023015"/>
    </source>
</evidence>
<dbReference type="EMBL" id="PYOP01000041">
    <property type="protein sequence ID" value="PSW92441.1"/>
    <property type="molecule type" value="Genomic_DNA"/>
</dbReference>
<keyword evidence="4" id="KW-0804">Transcription</keyword>
<sequence>MTIIYNPIIDNNNPPDDIFFVHEVFEPDTSTLDHSHYWGQLHLVTNGIIELSTHNNRFLAPPRYALWIPAKIEHKSYIRRSLNYCSMNICAPLSDQLPAYPCLLEVTDVITAIIEDLRQRQIMVATTEQDKRLITVLFDQVLLCKEHDQFLPTSEDKLLQPILVELEHNPINNLSLTQWAQLLHTTERTLARHYKNKLGISFTEWRQRRKFIYSLHLLRQGMSVNETALTLGYHQASPFITLFKKYAGATPDQYRLRLD</sequence>
<dbReference type="PRINTS" id="PR00032">
    <property type="entry name" value="HTHARAC"/>
</dbReference>
<dbReference type="Gene3D" id="1.10.10.60">
    <property type="entry name" value="Homeodomain-like"/>
    <property type="match status" value="1"/>
</dbReference>
<dbReference type="SUPFAM" id="SSF46689">
    <property type="entry name" value="Homeodomain-like"/>
    <property type="match status" value="1"/>
</dbReference>
<dbReference type="AlphaFoldDB" id="A0A0D8P0C8"/>
<protein>
    <submittedName>
        <fullName evidence="6">AraC family transcriptional regulator</fullName>
    </submittedName>
</protein>
<comment type="caution">
    <text evidence="6">The sequence shown here is derived from an EMBL/GenBank/DDBJ whole genome shotgun (WGS) entry which is preliminary data.</text>
</comment>
<dbReference type="OrthoDB" id="5949386at2"/>
<gene>
    <name evidence="6" type="ORF">C9I88_15085</name>
    <name evidence="7" type="ORF">C9J52_18100</name>
</gene>
<proteinExistence type="predicted"/>
<dbReference type="InterPro" id="IPR020449">
    <property type="entry name" value="Tscrpt_reg_AraC-type_HTH"/>
</dbReference>